<comment type="subcellular location">
    <subcellularLocation>
        <location evidence="3">Peroxisome membrane</location>
    </subcellularLocation>
</comment>
<keyword evidence="5" id="KW-1185">Reference proteome</keyword>
<dbReference type="STRING" id="299467.A0A443RYQ7"/>
<dbReference type="OrthoDB" id="2021143at2759"/>
<feature type="non-terminal residue" evidence="4">
    <location>
        <position position="1"/>
    </location>
</feature>
<organism evidence="4 5">
    <name type="scientific">Leptotrombidium deliense</name>
    <dbReference type="NCBI Taxonomy" id="299467"/>
    <lineage>
        <taxon>Eukaryota</taxon>
        <taxon>Metazoa</taxon>
        <taxon>Ecdysozoa</taxon>
        <taxon>Arthropoda</taxon>
        <taxon>Chelicerata</taxon>
        <taxon>Arachnida</taxon>
        <taxon>Acari</taxon>
        <taxon>Acariformes</taxon>
        <taxon>Trombidiformes</taxon>
        <taxon>Prostigmata</taxon>
        <taxon>Anystina</taxon>
        <taxon>Parasitengona</taxon>
        <taxon>Trombiculoidea</taxon>
        <taxon>Trombiculidae</taxon>
        <taxon>Leptotrombidium</taxon>
    </lineage>
</organism>
<evidence type="ECO:0000256" key="3">
    <source>
        <dbReference type="RuleBase" id="RU365003"/>
    </source>
</evidence>
<dbReference type="PANTHER" id="PTHR13299">
    <property type="entry name" value="PEROXISOMAL MEMBRANE PROTEIN PEX16"/>
    <property type="match status" value="1"/>
</dbReference>
<evidence type="ECO:0000256" key="2">
    <source>
        <dbReference type="ARBA" id="ARBA00018577"/>
    </source>
</evidence>
<reference evidence="4 5" key="1">
    <citation type="journal article" date="2018" name="Gigascience">
        <title>Genomes of trombidid mites reveal novel predicted allergens and laterally-transferred genes associated with secondary metabolism.</title>
        <authorList>
            <person name="Dong X."/>
            <person name="Chaisiri K."/>
            <person name="Xia D."/>
            <person name="Armstrong S.D."/>
            <person name="Fang Y."/>
            <person name="Donnelly M.J."/>
            <person name="Kadowaki T."/>
            <person name="McGarry J.W."/>
            <person name="Darby A.C."/>
            <person name="Makepeace B.L."/>
        </authorList>
    </citation>
    <scope>NUCLEOTIDE SEQUENCE [LARGE SCALE GENOMIC DNA]</scope>
    <source>
        <strain evidence="4">UoL-UT</strain>
    </source>
</reference>
<accession>A0A443RYQ7</accession>
<proteinExistence type="inferred from homology"/>
<evidence type="ECO:0000313" key="5">
    <source>
        <dbReference type="Proteomes" id="UP000288716"/>
    </source>
</evidence>
<comment type="caution">
    <text evidence="4">The sequence shown here is derived from an EMBL/GenBank/DDBJ whole genome shotgun (WGS) entry which is preliminary data.</text>
</comment>
<dbReference type="PANTHER" id="PTHR13299:SF0">
    <property type="entry name" value="PEROXISOMAL MEMBRANE PROTEIN PEX16"/>
    <property type="match status" value="1"/>
</dbReference>
<comment type="similarity">
    <text evidence="1 3">Belongs to the peroxin-16 family.</text>
</comment>
<sequence>LIYSCSNLLQMLNDYILRKASGLEISFKSSPEAEMLQVFVTLLEYIQVFSEFLAKRLTGELGRWIIIAVIQITKAVIKLLLLFKYDQGIQYQIAIPPLERKRNLRPSFRSSSTSSIHTSSNSITQNGLCKSAESDSSIVTLKRSGRIMRSLDTAPSRGKRTWVLPTLNNNQHNFEMEKKIEAPTVLTDNQKIGEVIHIIRPVAHIAAMSGFGQQSWIPYFLSLGMDCSSLHLLKMSAKDWNTNEKIELGQRSMALLLYLLRSPLFDKFTKVKILKILAVFADRIPIFGRMLRPIISYLPEWQKTYFYVWVI</sequence>
<dbReference type="InterPro" id="IPR013919">
    <property type="entry name" value="Pex16"/>
</dbReference>
<keyword evidence="3" id="KW-0576">Peroxisome</keyword>
<dbReference type="GO" id="GO:0007031">
    <property type="term" value="P:peroxisome organization"/>
    <property type="evidence" value="ECO:0007669"/>
    <property type="project" value="UniProtKB-KW"/>
</dbReference>
<dbReference type="AlphaFoldDB" id="A0A443RYQ7"/>
<dbReference type="EMBL" id="NCKV01017651">
    <property type="protein sequence ID" value="RWS20420.1"/>
    <property type="molecule type" value="Genomic_DNA"/>
</dbReference>
<dbReference type="Proteomes" id="UP000288716">
    <property type="component" value="Unassembled WGS sequence"/>
</dbReference>
<dbReference type="VEuPathDB" id="VectorBase:LDEU011620"/>
<evidence type="ECO:0000256" key="1">
    <source>
        <dbReference type="ARBA" id="ARBA00009505"/>
    </source>
</evidence>
<gene>
    <name evidence="4" type="ORF">B4U80_11124</name>
</gene>
<name>A0A443RYQ7_9ACAR</name>
<dbReference type="GO" id="GO:0005778">
    <property type="term" value="C:peroxisomal membrane"/>
    <property type="evidence" value="ECO:0007669"/>
    <property type="project" value="UniProtKB-SubCell"/>
</dbReference>
<protein>
    <recommendedName>
        <fullName evidence="2 3">Peroxisomal membrane protein PEX16</fullName>
    </recommendedName>
</protein>
<keyword evidence="3" id="KW-0962">Peroxisome biogenesis</keyword>
<evidence type="ECO:0000313" key="4">
    <source>
        <dbReference type="EMBL" id="RWS20420.1"/>
    </source>
</evidence>
<dbReference type="Pfam" id="PF08610">
    <property type="entry name" value="Pex16"/>
    <property type="match status" value="1"/>
</dbReference>